<dbReference type="STRING" id="749551.HMPREF9555_01779"/>
<dbReference type="RefSeq" id="WP_009350427.1">
    <property type="nucleotide sequence ID" value="NZ_GL638151.1"/>
</dbReference>
<organism evidence="2 3">
    <name type="scientific">Selenomonas artemidis F0399</name>
    <dbReference type="NCBI Taxonomy" id="749551"/>
    <lineage>
        <taxon>Bacteria</taxon>
        <taxon>Bacillati</taxon>
        <taxon>Bacillota</taxon>
        <taxon>Negativicutes</taxon>
        <taxon>Selenomonadales</taxon>
        <taxon>Selenomonadaceae</taxon>
        <taxon>Selenomonas</taxon>
    </lineage>
</organism>
<sequence length="90" mass="10014">MKVRVLIKTVISGHWLSVGDVYEGTEEELRLYLDSDFVEPIGNPKAPEESAPKAEPEPEQPEEPEEPEPEQPAEPLNPVKPEKAKGKGKK</sequence>
<evidence type="ECO:0000313" key="3">
    <source>
        <dbReference type="Proteomes" id="UP000004633"/>
    </source>
</evidence>
<evidence type="ECO:0000256" key="1">
    <source>
        <dbReference type="SAM" id="MobiDB-lite"/>
    </source>
</evidence>
<protein>
    <submittedName>
        <fullName evidence="2">Uncharacterized protein</fullName>
    </submittedName>
</protein>
<proteinExistence type="predicted"/>
<feature type="compositionally biased region" description="Basic and acidic residues" evidence="1">
    <location>
        <begin position="80"/>
        <end position="90"/>
    </location>
</feature>
<evidence type="ECO:0000313" key="2">
    <source>
        <dbReference type="EMBL" id="EFW29079.1"/>
    </source>
</evidence>
<feature type="compositionally biased region" description="Acidic residues" evidence="1">
    <location>
        <begin position="57"/>
        <end position="71"/>
    </location>
</feature>
<accession>E7N438</accession>
<reference evidence="2 3" key="1">
    <citation type="submission" date="2010-08" db="EMBL/GenBank/DDBJ databases">
        <authorList>
            <person name="Weinstock G."/>
            <person name="Sodergren E."/>
            <person name="Clifton S."/>
            <person name="Fulton L."/>
            <person name="Fulton B."/>
            <person name="Courtney L."/>
            <person name="Fronick C."/>
            <person name="Harrison M."/>
            <person name="Strong C."/>
            <person name="Farmer C."/>
            <person name="Delahaunty K."/>
            <person name="Markovic C."/>
            <person name="Hall O."/>
            <person name="Minx P."/>
            <person name="Tomlinson C."/>
            <person name="Mitreva M."/>
            <person name="Hou S."/>
            <person name="Chen J."/>
            <person name="Wollam A."/>
            <person name="Pepin K.H."/>
            <person name="Johnson M."/>
            <person name="Bhonagiri V."/>
            <person name="Zhang X."/>
            <person name="Suruliraj S."/>
            <person name="Warren W."/>
            <person name="Chinwalla A."/>
            <person name="Mardis E.R."/>
            <person name="Wilson R.K."/>
        </authorList>
    </citation>
    <scope>NUCLEOTIDE SEQUENCE [LARGE SCALE GENOMIC DNA]</scope>
    <source>
        <strain evidence="2 3">F0399</strain>
    </source>
</reference>
<dbReference type="HOGENOM" id="CLU_2439080_0_0_9"/>
<keyword evidence="3" id="KW-1185">Reference proteome</keyword>
<dbReference type="Proteomes" id="UP000004633">
    <property type="component" value="Unassembled WGS sequence"/>
</dbReference>
<comment type="caution">
    <text evidence="2">The sequence shown here is derived from an EMBL/GenBank/DDBJ whole genome shotgun (WGS) entry which is preliminary data.</text>
</comment>
<feature type="compositionally biased region" description="Basic and acidic residues" evidence="1">
    <location>
        <begin position="46"/>
        <end position="56"/>
    </location>
</feature>
<dbReference type="EMBL" id="AECV01000041">
    <property type="protein sequence ID" value="EFW29079.1"/>
    <property type="molecule type" value="Genomic_DNA"/>
</dbReference>
<feature type="region of interest" description="Disordered" evidence="1">
    <location>
        <begin position="38"/>
        <end position="90"/>
    </location>
</feature>
<name>E7N438_9FIRM</name>
<dbReference type="AlphaFoldDB" id="E7N438"/>
<gene>
    <name evidence="2" type="ORF">HMPREF9555_01779</name>
</gene>